<reference evidence="2" key="1">
    <citation type="submission" date="2021-02" db="EMBL/GenBank/DDBJ databases">
        <authorList>
            <person name="Dougan E. K."/>
            <person name="Rhodes N."/>
            <person name="Thang M."/>
            <person name="Chan C."/>
        </authorList>
    </citation>
    <scope>NUCLEOTIDE SEQUENCE</scope>
</reference>
<name>A0A812LKS5_SYMPI</name>
<comment type="caution">
    <text evidence="2">The sequence shown here is derived from an EMBL/GenBank/DDBJ whole genome shotgun (WGS) entry which is preliminary data.</text>
</comment>
<dbReference type="AlphaFoldDB" id="A0A812LKS5"/>
<feature type="non-terminal residue" evidence="2">
    <location>
        <position position="1"/>
    </location>
</feature>
<gene>
    <name evidence="2" type="primary">CACNA1H</name>
    <name evidence="2" type="ORF">SPIL2461_LOCUS4636</name>
</gene>
<keyword evidence="1" id="KW-0472">Membrane</keyword>
<evidence type="ECO:0000256" key="1">
    <source>
        <dbReference type="SAM" id="Phobius"/>
    </source>
</evidence>
<evidence type="ECO:0000313" key="2">
    <source>
        <dbReference type="EMBL" id="CAE7248243.1"/>
    </source>
</evidence>
<organism evidence="2 3">
    <name type="scientific">Symbiodinium pilosum</name>
    <name type="common">Dinoflagellate</name>
    <dbReference type="NCBI Taxonomy" id="2952"/>
    <lineage>
        <taxon>Eukaryota</taxon>
        <taxon>Sar</taxon>
        <taxon>Alveolata</taxon>
        <taxon>Dinophyceae</taxon>
        <taxon>Suessiales</taxon>
        <taxon>Symbiodiniaceae</taxon>
        <taxon>Symbiodinium</taxon>
    </lineage>
</organism>
<dbReference type="Proteomes" id="UP000649617">
    <property type="component" value="Unassembled WGS sequence"/>
</dbReference>
<keyword evidence="3" id="KW-1185">Reference proteome</keyword>
<accession>A0A812LKS5</accession>
<sequence length="72" mass="8018">ELLTLVNGMRAASRAVTSALMLIIGLNYVFAIIINMFLSEVTNDQNETVWAKFHTLGLSMWSLALHGIILRN</sequence>
<keyword evidence="1" id="KW-0812">Transmembrane</keyword>
<protein>
    <submittedName>
        <fullName evidence="2">CACNA1H protein</fullName>
    </submittedName>
</protein>
<evidence type="ECO:0000313" key="3">
    <source>
        <dbReference type="Proteomes" id="UP000649617"/>
    </source>
</evidence>
<keyword evidence="1" id="KW-1133">Transmembrane helix</keyword>
<feature type="transmembrane region" description="Helical" evidence="1">
    <location>
        <begin position="19"/>
        <end position="38"/>
    </location>
</feature>
<feature type="transmembrane region" description="Helical" evidence="1">
    <location>
        <begin position="50"/>
        <end position="70"/>
    </location>
</feature>
<proteinExistence type="predicted"/>
<dbReference type="EMBL" id="CAJNIZ010006236">
    <property type="protein sequence ID" value="CAE7248243.1"/>
    <property type="molecule type" value="Genomic_DNA"/>
</dbReference>